<dbReference type="SUPFAM" id="SSF64288">
    <property type="entry name" value="Chorismate lyase-like"/>
    <property type="match status" value="1"/>
</dbReference>
<dbReference type="Gene3D" id="3.40.1410.10">
    <property type="entry name" value="Chorismate lyase-like"/>
    <property type="match status" value="1"/>
</dbReference>
<dbReference type="PROSITE" id="PS50949">
    <property type="entry name" value="HTH_GNTR"/>
    <property type="match status" value="1"/>
</dbReference>
<dbReference type="InterPro" id="IPR011663">
    <property type="entry name" value="UTRA"/>
</dbReference>
<dbReference type="GO" id="GO:0003677">
    <property type="term" value="F:DNA binding"/>
    <property type="evidence" value="ECO:0007669"/>
    <property type="project" value="UniProtKB-KW"/>
</dbReference>
<evidence type="ECO:0000259" key="4">
    <source>
        <dbReference type="PROSITE" id="PS50949"/>
    </source>
</evidence>
<protein>
    <submittedName>
        <fullName evidence="5">GntR family transcriptional regulator</fullName>
    </submittedName>
</protein>
<dbReference type="Pfam" id="PF00392">
    <property type="entry name" value="GntR"/>
    <property type="match status" value="1"/>
</dbReference>
<dbReference type="Pfam" id="PF07702">
    <property type="entry name" value="UTRA"/>
    <property type="match status" value="1"/>
</dbReference>
<dbReference type="PANTHER" id="PTHR44846">
    <property type="entry name" value="MANNOSYL-D-GLYCERATE TRANSPORT/METABOLISM SYSTEM REPRESSOR MNGR-RELATED"/>
    <property type="match status" value="1"/>
</dbReference>
<reference evidence="5 6" key="1">
    <citation type="submission" date="2019-12" db="EMBL/GenBank/DDBJ databases">
        <title>Sequence classification of anaerobic respiratory reductive dehalogenases: First we see many, then we see few.</title>
        <authorList>
            <person name="Molenda O."/>
            <person name="Puentes Jacome L.A."/>
            <person name="Cao X."/>
            <person name="Nesbo C.L."/>
            <person name="Tang S."/>
            <person name="Morson N."/>
            <person name="Patron J."/>
            <person name="Lomheim L."/>
            <person name="Wishart D.S."/>
            <person name="Edwards E.A."/>
        </authorList>
    </citation>
    <scope>NUCLEOTIDE SEQUENCE [LARGE SCALE GENOMIC DNA]</scope>
    <source>
        <strain evidence="5 6">12DCA</strain>
    </source>
</reference>
<gene>
    <name evidence="5" type="ORF">GQ588_07130</name>
</gene>
<dbReference type="Gene3D" id="1.10.10.10">
    <property type="entry name" value="Winged helix-like DNA-binding domain superfamily/Winged helix DNA-binding domain"/>
    <property type="match status" value="1"/>
</dbReference>
<dbReference type="GO" id="GO:0045892">
    <property type="term" value="P:negative regulation of DNA-templated transcription"/>
    <property type="evidence" value="ECO:0007669"/>
    <property type="project" value="TreeGrafter"/>
</dbReference>
<dbReference type="RefSeq" id="WP_019225553.1">
    <property type="nucleotide sequence ID" value="NZ_CP046996.1"/>
</dbReference>
<feature type="domain" description="HTH gntR-type" evidence="4">
    <location>
        <begin position="3"/>
        <end position="71"/>
    </location>
</feature>
<dbReference type="InterPro" id="IPR028978">
    <property type="entry name" value="Chorismate_lyase_/UTRA_dom_sf"/>
</dbReference>
<evidence type="ECO:0000256" key="1">
    <source>
        <dbReference type="ARBA" id="ARBA00023015"/>
    </source>
</evidence>
<dbReference type="InterPro" id="IPR000524">
    <property type="entry name" value="Tscrpt_reg_HTH_GntR"/>
</dbReference>
<organism evidence="5 6">
    <name type="scientific">Dehalobacter restrictus</name>
    <dbReference type="NCBI Taxonomy" id="55583"/>
    <lineage>
        <taxon>Bacteria</taxon>
        <taxon>Bacillati</taxon>
        <taxon>Bacillota</taxon>
        <taxon>Clostridia</taxon>
        <taxon>Eubacteriales</taxon>
        <taxon>Desulfitobacteriaceae</taxon>
        <taxon>Dehalobacter</taxon>
    </lineage>
</organism>
<evidence type="ECO:0000313" key="5">
    <source>
        <dbReference type="EMBL" id="QHA00417.1"/>
    </source>
</evidence>
<dbReference type="SMART" id="SM00345">
    <property type="entry name" value="HTH_GNTR"/>
    <property type="match status" value="1"/>
</dbReference>
<name>A0A857DHN6_9FIRM</name>
<proteinExistence type="predicted"/>
<dbReference type="PANTHER" id="PTHR44846:SF1">
    <property type="entry name" value="MANNOSYL-D-GLYCERATE TRANSPORT_METABOLISM SYSTEM REPRESSOR MNGR-RELATED"/>
    <property type="match status" value="1"/>
</dbReference>
<dbReference type="SUPFAM" id="SSF46785">
    <property type="entry name" value="Winged helix' DNA-binding domain"/>
    <property type="match status" value="1"/>
</dbReference>
<dbReference type="PRINTS" id="PR00035">
    <property type="entry name" value="HTHGNTR"/>
</dbReference>
<dbReference type="GO" id="GO:0003700">
    <property type="term" value="F:DNA-binding transcription factor activity"/>
    <property type="evidence" value="ECO:0007669"/>
    <property type="project" value="InterPro"/>
</dbReference>
<dbReference type="InterPro" id="IPR036390">
    <property type="entry name" value="WH_DNA-bd_sf"/>
</dbReference>
<sequence>MADILYLAVVEEIKKAIVSGHLSPRDMLKSESEMMKEYGVSRMTLRKSLSLLSNQGYIYSVPGKGNFVKKPDTDVYQFRFNRYDNLLSKVDRIKLLSVTVNTASDDVMDNLLLQENGRVVRVERLVYSDDQPVALEVVNTQYIPNTPVVEDRINFANYAYNLDKKLAFGEETFGLTKELVIKVVKAGEDICMRLSIAPGEDVFEISERIMKKDDHSPLTYSLFYIRKEYFMLTAKTPEEDASKKIF</sequence>
<dbReference type="EMBL" id="CP046996">
    <property type="protein sequence ID" value="QHA00417.1"/>
    <property type="molecule type" value="Genomic_DNA"/>
</dbReference>
<keyword evidence="1" id="KW-0805">Transcription regulation</keyword>
<evidence type="ECO:0000313" key="6">
    <source>
        <dbReference type="Proteomes" id="UP000430508"/>
    </source>
</evidence>
<dbReference type="SMART" id="SM00866">
    <property type="entry name" value="UTRA"/>
    <property type="match status" value="1"/>
</dbReference>
<dbReference type="InterPro" id="IPR036388">
    <property type="entry name" value="WH-like_DNA-bd_sf"/>
</dbReference>
<accession>A0A857DHN6</accession>
<evidence type="ECO:0000256" key="3">
    <source>
        <dbReference type="ARBA" id="ARBA00023163"/>
    </source>
</evidence>
<dbReference type="AlphaFoldDB" id="A0A857DHN6"/>
<dbReference type="InterPro" id="IPR050679">
    <property type="entry name" value="Bact_HTH_transcr_reg"/>
</dbReference>
<dbReference type="CDD" id="cd07377">
    <property type="entry name" value="WHTH_GntR"/>
    <property type="match status" value="1"/>
</dbReference>
<keyword evidence="2" id="KW-0238">DNA-binding</keyword>
<dbReference type="Proteomes" id="UP000430508">
    <property type="component" value="Chromosome"/>
</dbReference>
<keyword evidence="3" id="KW-0804">Transcription</keyword>
<evidence type="ECO:0000256" key="2">
    <source>
        <dbReference type="ARBA" id="ARBA00023125"/>
    </source>
</evidence>